<reference evidence="8" key="1">
    <citation type="submission" date="2020-05" db="EMBL/GenBank/DDBJ databases">
        <authorList>
            <person name="Chiriac C."/>
            <person name="Salcher M."/>
            <person name="Ghai R."/>
            <person name="Kavagutti S V."/>
        </authorList>
    </citation>
    <scope>NUCLEOTIDE SEQUENCE</scope>
</reference>
<dbReference type="InterPro" id="IPR043129">
    <property type="entry name" value="ATPase_NBD"/>
</dbReference>
<dbReference type="Gene3D" id="3.30.420.40">
    <property type="match status" value="1"/>
</dbReference>
<dbReference type="AlphaFoldDB" id="A0A6J7CM80"/>
<keyword evidence="4" id="KW-0479">Metal-binding</keyword>
<name>A0A6J7CM80_9ZZZZ</name>
<protein>
    <recommendedName>
        <fullName evidence="1">N(6)-L-threonylcarbamoyladenine synthase</fullName>
        <ecNumber evidence="1">2.3.1.234</ecNumber>
    </recommendedName>
</protein>
<keyword evidence="3" id="KW-0819">tRNA processing</keyword>
<dbReference type="GO" id="GO:0002949">
    <property type="term" value="P:tRNA threonylcarbamoyladenosine modification"/>
    <property type="evidence" value="ECO:0007669"/>
    <property type="project" value="InterPro"/>
</dbReference>
<dbReference type="SUPFAM" id="SSF53067">
    <property type="entry name" value="Actin-like ATPase domain"/>
    <property type="match status" value="1"/>
</dbReference>
<evidence type="ECO:0000256" key="4">
    <source>
        <dbReference type="ARBA" id="ARBA00022723"/>
    </source>
</evidence>
<evidence type="ECO:0000256" key="5">
    <source>
        <dbReference type="ARBA" id="ARBA00023315"/>
    </source>
</evidence>
<dbReference type="NCBIfam" id="TIGR03725">
    <property type="entry name" value="T6A_YeaZ"/>
    <property type="match status" value="1"/>
</dbReference>
<dbReference type="GO" id="GO:0046872">
    <property type="term" value="F:metal ion binding"/>
    <property type="evidence" value="ECO:0007669"/>
    <property type="project" value="UniProtKB-KW"/>
</dbReference>
<evidence type="ECO:0000259" key="7">
    <source>
        <dbReference type="Pfam" id="PF00814"/>
    </source>
</evidence>
<dbReference type="GO" id="GO:0061711">
    <property type="term" value="F:tRNA N(6)-L-threonylcarbamoyladenine synthase activity"/>
    <property type="evidence" value="ECO:0007669"/>
    <property type="project" value="UniProtKB-EC"/>
</dbReference>
<keyword evidence="5" id="KW-0012">Acyltransferase</keyword>
<evidence type="ECO:0000256" key="2">
    <source>
        <dbReference type="ARBA" id="ARBA00022679"/>
    </source>
</evidence>
<dbReference type="EMBL" id="CAFBLU010000001">
    <property type="protein sequence ID" value="CAB4858926.1"/>
    <property type="molecule type" value="Genomic_DNA"/>
</dbReference>
<evidence type="ECO:0000256" key="1">
    <source>
        <dbReference type="ARBA" id="ARBA00012156"/>
    </source>
</evidence>
<dbReference type="InterPro" id="IPR017861">
    <property type="entry name" value="KAE1/TsaD"/>
</dbReference>
<dbReference type="EC" id="2.3.1.234" evidence="1"/>
<comment type="catalytic activity">
    <reaction evidence="6">
        <text>L-threonylcarbamoyladenylate + adenosine(37) in tRNA = N(6)-L-threonylcarbamoyladenosine(37) in tRNA + AMP + H(+)</text>
        <dbReference type="Rhea" id="RHEA:37059"/>
        <dbReference type="Rhea" id="RHEA-COMP:10162"/>
        <dbReference type="Rhea" id="RHEA-COMP:10163"/>
        <dbReference type="ChEBI" id="CHEBI:15378"/>
        <dbReference type="ChEBI" id="CHEBI:73682"/>
        <dbReference type="ChEBI" id="CHEBI:74411"/>
        <dbReference type="ChEBI" id="CHEBI:74418"/>
        <dbReference type="ChEBI" id="CHEBI:456215"/>
        <dbReference type="EC" id="2.3.1.234"/>
    </reaction>
</comment>
<evidence type="ECO:0000256" key="6">
    <source>
        <dbReference type="ARBA" id="ARBA00048117"/>
    </source>
</evidence>
<sequence length="224" mass="23171">MSLLTVGIDTSTFETGVGVVLPDGRALERFDIPQPGTRPAHSSATLRMLEQALSDVGAGFDEIGRVAVTVGPGSFTGIRIGLATANGLALAVGVKAQGASSLLTLLRGAAALQQPAVALIDARRGELFVATSTAPQDRFALPLTEQTEWWQGFPAGAICIGDGAIQNADVLTAAGFTVPVPSDSLHRISPIDVCLEASSWPEGVDVAPEYLRRPDAVPTSERGS</sequence>
<dbReference type="PANTHER" id="PTHR11735">
    <property type="entry name" value="TRNA N6-ADENOSINE THREONYLCARBAMOYLTRANSFERASE"/>
    <property type="match status" value="1"/>
</dbReference>
<dbReference type="InterPro" id="IPR022496">
    <property type="entry name" value="T6A_TsaB"/>
</dbReference>
<evidence type="ECO:0000256" key="3">
    <source>
        <dbReference type="ARBA" id="ARBA00022694"/>
    </source>
</evidence>
<evidence type="ECO:0000313" key="8">
    <source>
        <dbReference type="EMBL" id="CAB4858926.1"/>
    </source>
</evidence>
<dbReference type="PRINTS" id="PR00789">
    <property type="entry name" value="OSIALOPTASE"/>
</dbReference>
<dbReference type="Pfam" id="PF00814">
    <property type="entry name" value="TsaD"/>
    <property type="match status" value="1"/>
</dbReference>
<feature type="domain" description="Gcp-like" evidence="7">
    <location>
        <begin position="39"/>
        <end position="131"/>
    </location>
</feature>
<dbReference type="InterPro" id="IPR000905">
    <property type="entry name" value="Gcp-like_dom"/>
</dbReference>
<accession>A0A6J7CM80</accession>
<dbReference type="GO" id="GO:0005829">
    <property type="term" value="C:cytosol"/>
    <property type="evidence" value="ECO:0007669"/>
    <property type="project" value="TreeGrafter"/>
</dbReference>
<organism evidence="8">
    <name type="scientific">freshwater metagenome</name>
    <dbReference type="NCBI Taxonomy" id="449393"/>
    <lineage>
        <taxon>unclassified sequences</taxon>
        <taxon>metagenomes</taxon>
        <taxon>ecological metagenomes</taxon>
    </lineage>
</organism>
<proteinExistence type="predicted"/>
<dbReference type="PANTHER" id="PTHR11735:SF11">
    <property type="entry name" value="TRNA THREONYLCARBAMOYLADENOSINE BIOSYNTHESIS PROTEIN TSAB"/>
    <property type="match status" value="1"/>
</dbReference>
<keyword evidence="2" id="KW-0808">Transferase</keyword>
<gene>
    <name evidence="8" type="ORF">UFOPK3444_00064</name>
</gene>